<gene>
    <name evidence="2" type="ORF">A8V01_13300</name>
</gene>
<protein>
    <recommendedName>
        <fullName evidence="1">Microcin J25-processing protein McjB C-terminal domain-containing protein</fullName>
    </recommendedName>
</protein>
<accession>A0A2K2G4S1</accession>
<dbReference type="NCBIfam" id="NF033537">
    <property type="entry name" value="lasso_biosyn_B2"/>
    <property type="match status" value="1"/>
</dbReference>
<evidence type="ECO:0000313" key="3">
    <source>
        <dbReference type="Proteomes" id="UP000236327"/>
    </source>
</evidence>
<organism evidence="2 3">
    <name type="scientific">Novosphingobium guangzhouense</name>
    <dbReference type="NCBI Taxonomy" id="1850347"/>
    <lineage>
        <taxon>Bacteria</taxon>
        <taxon>Pseudomonadati</taxon>
        <taxon>Pseudomonadota</taxon>
        <taxon>Alphaproteobacteria</taxon>
        <taxon>Sphingomonadales</taxon>
        <taxon>Sphingomonadaceae</taxon>
        <taxon>Novosphingobium</taxon>
    </lineage>
</organism>
<dbReference type="OrthoDB" id="119963at2"/>
<evidence type="ECO:0000259" key="1">
    <source>
        <dbReference type="Pfam" id="PF13471"/>
    </source>
</evidence>
<dbReference type="InterPro" id="IPR032708">
    <property type="entry name" value="McjB_C"/>
</dbReference>
<dbReference type="EMBL" id="LYMM01000014">
    <property type="protein sequence ID" value="PNU06037.1"/>
    <property type="molecule type" value="Genomic_DNA"/>
</dbReference>
<dbReference type="Proteomes" id="UP000236327">
    <property type="component" value="Unassembled WGS sequence"/>
</dbReference>
<name>A0A2K2G4S1_9SPHN</name>
<sequence length="224" mass="24831">MTIVRLRADVGYCELDRSFIFLDVMRDRYVSITPDLEAAFRRICASGEGVEPHLALLLLQTGLFEAIPKNCAAQPSRKLITPSRAITVPDVSKGATSKFIVHWVRAISLLAVFHGFARRKSLKNSIALARSLSNHPLLRIKNGNKDALLTAFGFATLLFRRKDRCLPDALALFSLLAASGYPVQITFGVRRLPFQAHCWVQQDDVVLGQDIENVQAFCPILAVA</sequence>
<proteinExistence type="predicted"/>
<keyword evidence="3" id="KW-1185">Reference proteome</keyword>
<comment type="caution">
    <text evidence="2">The sequence shown here is derived from an EMBL/GenBank/DDBJ whole genome shotgun (WGS) entry which is preliminary data.</text>
</comment>
<dbReference type="Pfam" id="PF13471">
    <property type="entry name" value="Transglut_core3"/>
    <property type="match status" value="1"/>
</dbReference>
<reference evidence="2 3" key="1">
    <citation type="submission" date="2016-05" db="EMBL/GenBank/DDBJ databases">
        <title>Complete genome sequence of Novosphingobium guangzhouense SA925(T).</title>
        <authorList>
            <person name="Sha S."/>
        </authorList>
    </citation>
    <scope>NUCLEOTIDE SEQUENCE [LARGE SCALE GENOMIC DNA]</scope>
    <source>
        <strain evidence="2 3">SA925</strain>
    </source>
</reference>
<dbReference type="RefSeq" id="WP_103094749.1">
    <property type="nucleotide sequence ID" value="NZ_LYMM01000014.1"/>
</dbReference>
<feature type="domain" description="Microcin J25-processing protein McjB C-terminal" evidence="1">
    <location>
        <begin position="146"/>
        <end position="221"/>
    </location>
</feature>
<evidence type="ECO:0000313" key="2">
    <source>
        <dbReference type="EMBL" id="PNU06037.1"/>
    </source>
</evidence>
<dbReference type="InterPro" id="IPR053521">
    <property type="entry name" value="McjB-like"/>
</dbReference>
<dbReference type="AlphaFoldDB" id="A0A2K2G4S1"/>